<dbReference type="EMBL" id="QGKS01000251">
    <property type="protein sequence ID" value="PWR13962.1"/>
    <property type="molecule type" value="Genomic_DNA"/>
</dbReference>
<sequence length="314" mass="34018">MADRAPTRRGIGDDVRGASRDLVTVRSAGPPRQRCRGPAIPPGRPSPTRVPVQGGSIVISEESTRLSTTGGIGPVSGAEPKIRLLLLGGFRLLHGGRAVVVPRGLQRGIALIGLRPAATRTQLARLLWPDGSEERALSSLRTALWRLRRDPLCPVITDGDTVRLHPKVDLDVDELTRVAARVSQGGDPRPAAGVLAAGRHDLLPGWYDDWVLMERERLRQLRLHLLDELARAHLRAGEHGEALQAALEAMAADPLRETPHRLVVETHLAEGNAYEALHAFFTYRDLLSRELQLAPSAAMSALISEVLAPIHAPA</sequence>
<dbReference type="OrthoDB" id="5509004at2"/>
<dbReference type="SMART" id="SM01043">
    <property type="entry name" value="BTAD"/>
    <property type="match status" value="1"/>
</dbReference>
<evidence type="ECO:0000259" key="2">
    <source>
        <dbReference type="SMART" id="SM01043"/>
    </source>
</evidence>
<dbReference type="InterPro" id="IPR051677">
    <property type="entry name" value="AfsR-DnrI-RedD_regulator"/>
</dbReference>
<dbReference type="PANTHER" id="PTHR35807">
    <property type="entry name" value="TRANSCRIPTIONAL REGULATOR REDD-RELATED"/>
    <property type="match status" value="1"/>
</dbReference>
<dbReference type="SUPFAM" id="SSF48452">
    <property type="entry name" value="TPR-like"/>
    <property type="match status" value="1"/>
</dbReference>
<gene>
    <name evidence="3" type="ORF">DKT69_18520</name>
</gene>
<evidence type="ECO:0000313" key="4">
    <source>
        <dbReference type="Proteomes" id="UP000246050"/>
    </source>
</evidence>
<comment type="caution">
    <text evidence="3">The sequence shown here is derived from an EMBL/GenBank/DDBJ whole genome shotgun (WGS) entry which is preliminary data.</text>
</comment>
<feature type="region of interest" description="Disordered" evidence="1">
    <location>
        <begin position="1"/>
        <end position="51"/>
    </location>
</feature>
<dbReference type="Gene3D" id="1.25.40.10">
    <property type="entry name" value="Tetratricopeptide repeat domain"/>
    <property type="match status" value="1"/>
</dbReference>
<dbReference type="AlphaFoldDB" id="A0A317DHW3"/>
<reference evidence="3 4" key="1">
    <citation type="submission" date="2018-05" db="EMBL/GenBank/DDBJ databases">
        <title>Micromonosporas from Atacama Desert.</title>
        <authorList>
            <person name="Carro L."/>
            <person name="Golinska P."/>
            <person name="Klenk H.-P."/>
            <person name="Goodfellow M."/>
        </authorList>
    </citation>
    <scope>NUCLEOTIDE SEQUENCE [LARGE SCALE GENOMIC DNA]</scope>
    <source>
        <strain evidence="3 4">4G51</strain>
    </source>
</reference>
<dbReference type="InterPro" id="IPR036388">
    <property type="entry name" value="WH-like_DNA-bd_sf"/>
</dbReference>
<accession>A0A317DHW3</accession>
<dbReference type="InterPro" id="IPR005158">
    <property type="entry name" value="BTAD"/>
</dbReference>
<name>A0A317DHW3_9ACTN</name>
<dbReference type="InterPro" id="IPR011990">
    <property type="entry name" value="TPR-like_helical_dom_sf"/>
</dbReference>
<evidence type="ECO:0000313" key="3">
    <source>
        <dbReference type="EMBL" id="PWR13962.1"/>
    </source>
</evidence>
<dbReference type="Pfam" id="PF03704">
    <property type="entry name" value="BTAD"/>
    <property type="match status" value="1"/>
</dbReference>
<feature type="domain" description="Bacterial transcriptional activator" evidence="2">
    <location>
        <begin position="170"/>
        <end position="307"/>
    </location>
</feature>
<dbReference type="Proteomes" id="UP000246050">
    <property type="component" value="Unassembled WGS sequence"/>
</dbReference>
<proteinExistence type="predicted"/>
<dbReference type="Gene3D" id="1.10.10.10">
    <property type="entry name" value="Winged helix-like DNA-binding domain superfamily/Winged helix DNA-binding domain"/>
    <property type="match status" value="1"/>
</dbReference>
<protein>
    <submittedName>
        <fullName evidence="3">Transcriptional regulator</fullName>
    </submittedName>
</protein>
<organism evidence="3 4">
    <name type="scientific">Micromonospora sicca</name>
    <dbReference type="NCBI Taxonomy" id="2202420"/>
    <lineage>
        <taxon>Bacteria</taxon>
        <taxon>Bacillati</taxon>
        <taxon>Actinomycetota</taxon>
        <taxon>Actinomycetes</taxon>
        <taxon>Micromonosporales</taxon>
        <taxon>Micromonosporaceae</taxon>
        <taxon>Micromonospora</taxon>
    </lineage>
</organism>
<evidence type="ECO:0000256" key="1">
    <source>
        <dbReference type="SAM" id="MobiDB-lite"/>
    </source>
</evidence>
<feature type="compositionally biased region" description="Basic and acidic residues" evidence="1">
    <location>
        <begin position="1"/>
        <end position="19"/>
    </location>
</feature>